<reference evidence="3" key="1">
    <citation type="submission" date="2016-10" db="EMBL/GenBank/DDBJ databases">
        <authorList>
            <person name="Varghese N."/>
            <person name="Submissions S."/>
        </authorList>
    </citation>
    <scope>NUCLEOTIDE SEQUENCE [LARGE SCALE GENOMIC DNA]</scope>
    <source>
        <strain evidence="3">ATCC 35263</strain>
    </source>
</reference>
<dbReference type="PRINTS" id="PR00111">
    <property type="entry name" value="ABHYDROLASE"/>
</dbReference>
<dbReference type="PANTHER" id="PTHR43798">
    <property type="entry name" value="MONOACYLGLYCEROL LIPASE"/>
    <property type="match status" value="1"/>
</dbReference>
<dbReference type="InterPro" id="IPR050266">
    <property type="entry name" value="AB_hydrolase_sf"/>
</dbReference>
<keyword evidence="3" id="KW-1185">Reference proteome</keyword>
<proteinExistence type="predicted"/>
<dbReference type="STRING" id="29539.SAMN02745716_0200"/>
<accession>A0A1H6FHP4</accession>
<organism evidence="2 3">
    <name type="scientific">Thermoleophilum album</name>
    <dbReference type="NCBI Taxonomy" id="29539"/>
    <lineage>
        <taxon>Bacteria</taxon>
        <taxon>Bacillati</taxon>
        <taxon>Actinomycetota</taxon>
        <taxon>Thermoleophilia</taxon>
        <taxon>Thermoleophilales</taxon>
        <taxon>Thermoleophilaceae</taxon>
        <taxon>Thermoleophilum</taxon>
    </lineage>
</organism>
<dbReference type="InterPro" id="IPR029058">
    <property type="entry name" value="AB_hydrolase_fold"/>
</dbReference>
<dbReference type="InterPro" id="IPR000073">
    <property type="entry name" value="AB_hydrolase_1"/>
</dbReference>
<dbReference type="Proteomes" id="UP000222056">
    <property type="component" value="Unassembled WGS sequence"/>
</dbReference>
<name>A0A1H6FHP4_THEAL</name>
<dbReference type="AlphaFoldDB" id="A0A1H6FHP4"/>
<dbReference type="GO" id="GO:0003824">
    <property type="term" value="F:catalytic activity"/>
    <property type="evidence" value="ECO:0007669"/>
    <property type="project" value="UniProtKB-ARBA"/>
</dbReference>
<evidence type="ECO:0000313" key="2">
    <source>
        <dbReference type="EMBL" id="SEH10351.1"/>
    </source>
</evidence>
<protein>
    <submittedName>
        <fullName evidence="2">Pimeloyl-ACP methyl ester carboxylesterase</fullName>
    </submittedName>
</protein>
<evidence type="ECO:0000259" key="1">
    <source>
        <dbReference type="Pfam" id="PF00561"/>
    </source>
</evidence>
<feature type="domain" description="AB hydrolase-1" evidence="1">
    <location>
        <begin position="142"/>
        <end position="240"/>
    </location>
</feature>
<evidence type="ECO:0000313" key="3">
    <source>
        <dbReference type="Proteomes" id="UP000222056"/>
    </source>
</evidence>
<dbReference type="Gene3D" id="3.40.50.1820">
    <property type="entry name" value="alpha/beta hydrolase"/>
    <property type="match status" value="1"/>
</dbReference>
<dbReference type="OrthoDB" id="5495375at2"/>
<sequence>MSAVRRAPWEEPPAPLVRLLERYDERFIDLPEGHARLRLELGEQEAVDCLLETGAPPRLLPPRGGADAVISASPAAWRALAHDLRDGMRVFRSGGLRVRRNLHIGVGFLAATSVDEPGRLRFRRARTSIGEISFCEAGSGEAVVCLHGLGGTKASFLPTLAALAGPYRVIALDLPGFGDSAKPLRAPYDAPWLAAMVAEFLDALGIDRAHLVGNSMGGRVAIELALAKPERVRSLGLLCPSLAWLRRRQAAPLVRVLRPELGILQLTPRPLAEFFVRRLIPGAAADGWAAAGVDEFLRAYCTARGRAAFYACARNIYLEPAHGERGFWRRLGELEPPALFVWGRRDQLVPASFRRHVQRVLPRAEHLILPGGHVPQVENPQRTHAALDALFRKAARKHRRNAAARRKVRAA</sequence>
<dbReference type="SUPFAM" id="SSF53474">
    <property type="entry name" value="alpha/beta-Hydrolases"/>
    <property type="match status" value="1"/>
</dbReference>
<dbReference type="GO" id="GO:0016020">
    <property type="term" value="C:membrane"/>
    <property type="evidence" value="ECO:0007669"/>
    <property type="project" value="TreeGrafter"/>
</dbReference>
<gene>
    <name evidence="2" type="ORF">SAMN02745716_0200</name>
</gene>
<dbReference type="EMBL" id="FNWJ01000001">
    <property type="protein sequence ID" value="SEH10351.1"/>
    <property type="molecule type" value="Genomic_DNA"/>
</dbReference>
<dbReference type="PANTHER" id="PTHR43798:SF33">
    <property type="entry name" value="HYDROLASE, PUTATIVE (AFU_ORTHOLOGUE AFUA_2G14860)-RELATED"/>
    <property type="match status" value="1"/>
</dbReference>
<dbReference type="RefSeq" id="WP_093115416.1">
    <property type="nucleotide sequence ID" value="NZ_FNWJ01000001.1"/>
</dbReference>
<dbReference type="Pfam" id="PF00561">
    <property type="entry name" value="Abhydrolase_1"/>
    <property type="match status" value="1"/>
</dbReference>